<dbReference type="Pfam" id="PF06170">
    <property type="entry name" value="DUF983"/>
    <property type="match status" value="1"/>
</dbReference>
<name>A0ABV7DAH9_9HYPH</name>
<evidence type="ECO:0000313" key="3">
    <source>
        <dbReference type="EMBL" id="MFC3071926.1"/>
    </source>
</evidence>
<dbReference type="Proteomes" id="UP001595377">
    <property type="component" value="Unassembled WGS sequence"/>
</dbReference>
<feature type="transmembrane region" description="Helical" evidence="2">
    <location>
        <begin position="75"/>
        <end position="92"/>
    </location>
</feature>
<evidence type="ECO:0000256" key="2">
    <source>
        <dbReference type="SAM" id="Phobius"/>
    </source>
</evidence>
<organism evidence="3 4">
    <name type="scientific">Shinella pollutisoli</name>
    <dbReference type="NCBI Taxonomy" id="2250594"/>
    <lineage>
        <taxon>Bacteria</taxon>
        <taxon>Pseudomonadati</taxon>
        <taxon>Pseudomonadota</taxon>
        <taxon>Alphaproteobacteria</taxon>
        <taxon>Hyphomicrobiales</taxon>
        <taxon>Rhizobiaceae</taxon>
        <taxon>Shinella</taxon>
    </lineage>
</organism>
<dbReference type="InterPro" id="IPR009325">
    <property type="entry name" value="DUF983"/>
</dbReference>
<gene>
    <name evidence="3" type="ORF">ACFOHH_02275</name>
</gene>
<proteinExistence type="predicted"/>
<dbReference type="NCBIfam" id="NF004633">
    <property type="entry name" value="PRK05978.1"/>
    <property type="match status" value="1"/>
</dbReference>
<feature type="region of interest" description="Disordered" evidence="1">
    <location>
        <begin position="1"/>
        <end position="23"/>
    </location>
</feature>
<sequence>METNEASQSTLHFGGQEAPADRERPVGRSIKRGLLNRCPACGTGRLFRAYVKCVDHCAVCGEDFTHQRADDLPPYLVITIVGHIVVGGYMATDLVWPLTTWQHLAIWVPITLVLALLLLQPVKGGVIGLQWAVKMHGFGDEAEEADEETAYSDRAA</sequence>
<feature type="transmembrane region" description="Helical" evidence="2">
    <location>
        <begin position="104"/>
        <end position="122"/>
    </location>
</feature>
<dbReference type="EMBL" id="JBHRSP010000002">
    <property type="protein sequence ID" value="MFC3071926.1"/>
    <property type="molecule type" value="Genomic_DNA"/>
</dbReference>
<evidence type="ECO:0000313" key="4">
    <source>
        <dbReference type="Proteomes" id="UP001595377"/>
    </source>
</evidence>
<keyword evidence="2" id="KW-1133">Transmembrane helix</keyword>
<accession>A0ABV7DAH9</accession>
<keyword evidence="4" id="KW-1185">Reference proteome</keyword>
<feature type="compositionally biased region" description="Polar residues" evidence="1">
    <location>
        <begin position="1"/>
        <end position="11"/>
    </location>
</feature>
<comment type="caution">
    <text evidence="3">The sequence shown here is derived from an EMBL/GenBank/DDBJ whole genome shotgun (WGS) entry which is preliminary data.</text>
</comment>
<reference evidence="4" key="1">
    <citation type="journal article" date="2019" name="Int. J. Syst. Evol. Microbiol.">
        <title>The Global Catalogue of Microorganisms (GCM) 10K type strain sequencing project: providing services to taxonomists for standard genome sequencing and annotation.</title>
        <authorList>
            <consortium name="The Broad Institute Genomics Platform"/>
            <consortium name="The Broad Institute Genome Sequencing Center for Infectious Disease"/>
            <person name="Wu L."/>
            <person name="Ma J."/>
        </authorList>
    </citation>
    <scope>NUCLEOTIDE SEQUENCE [LARGE SCALE GENOMIC DNA]</scope>
    <source>
        <strain evidence="4">KCTC 52677</strain>
    </source>
</reference>
<keyword evidence="2" id="KW-0472">Membrane</keyword>
<dbReference type="RefSeq" id="WP_257314111.1">
    <property type="nucleotide sequence ID" value="NZ_JANFDG010000005.1"/>
</dbReference>
<keyword evidence="2" id="KW-0812">Transmembrane</keyword>
<protein>
    <submittedName>
        <fullName evidence="3">DUF983 domain-containing protein</fullName>
    </submittedName>
</protein>
<evidence type="ECO:0000256" key="1">
    <source>
        <dbReference type="SAM" id="MobiDB-lite"/>
    </source>
</evidence>